<sequence>MEDEVSLENENEKDLEVQDAEAEGGSESIPNESDTDVDCTDDTDASEPLDRRDFDPIRAIHHNQFCYVLDKYLDKTTGKRFFHVIGRMEGAFNHVVLVHVVTGARLYEYMIKVPGTGTERSWCEEDAYMMRNEFHLLQYIRAHTSVPVPEVIGFDDSLNNELGAPYIVMKKLPGEAATLLWSEEHDHLNADTPSQLLTQERNTFLHSLARCMVELGKLQFDKIGMPTFDPNNPNLAPKIGSYYQWHSDSKMIEIIDRQASSTTEEYLVPQLDEDWNPMQYAGKYAPGTKAHEYHMWCMGIRKFLDIIFATLPFTSSKLPDQEEESFVLRHPDLDLQNILTDADGNVTGIIDWDNCLTAPRCVGCTAAVPIFLRRDWFPDFTVQRAPHMTWSLNHWRKIYADALEEAGSPDVRYTCKSAMYQGIVAALYEGGGDAEDVVKKVMLSLEGTRLVDHDQFLTNLGKGWPDAEAYLKEEIAKLLAPS</sequence>
<name>A0A6A5Z7P6_9PLEO</name>
<feature type="compositionally biased region" description="Acidic residues" evidence="1">
    <location>
        <begin position="33"/>
        <end position="47"/>
    </location>
</feature>
<dbReference type="PANTHER" id="PTHR21310">
    <property type="entry name" value="AMINOGLYCOSIDE PHOSPHOTRANSFERASE-RELATED-RELATED"/>
    <property type="match status" value="1"/>
</dbReference>
<evidence type="ECO:0000313" key="3">
    <source>
        <dbReference type="EMBL" id="KAF2115083.1"/>
    </source>
</evidence>
<feature type="region of interest" description="Disordered" evidence="1">
    <location>
        <begin position="1"/>
        <end position="51"/>
    </location>
</feature>
<evidence type="ECO:0000256" key="1">
    <source>
        <dbReference type="SAM" id="MobiDB-lite"/>
    </source>
</evidence>
<keyword evidence="4" id="KW-1185">Reference proteome</keyword>
<feature type="domain" description="Aminoglycoside phosphotransferase" evidence="2">
    <location>
        <begin position="130"/>
        <end position="360"/>
    </location>
</feature>
<dbReference type="Proteomes" id="UP000799770">
    <property type="component" value="Unassembled WGS sequence"/>
</dbReference>
<protein>
    <recommendedName>
        <fullName evidence="2">Aminoglycoside phosphotransferase domain-containing protein</fullName>
    </recommendedName>
</protein>
<organism evidence="3 4">
    <name type="scientific">Lophiotrema nucula</name>
    <dbReference type="NCBI Taxonomy" id="690887"/>
    <lineage>
        <taxon>Eukaryota</taxon>
        <taxon>Fungi</taxon>
        <taxon>Dikarya</taxon>
        <taxon>Ascomycota</taxon>
        <taxon>Pezizomycotina</taxon>
        <taxon>Dothideomycetes</taxon>
        <taxon>Pleosporomycetidae</taxon>
        <taxon>Pleosporales</taxon>
        <taxon>Lophiotremataceae</taxon>
        <taxon>Lophiotrema</taxon>
    </lineage>
</organism>
<dbReference type="SUPFAM" id="SSF56112">
    <property type="entry name" value="Protein kinase-like (PK-like)"/>
    <property type="match status" value="1"/>
</dbReference>
<reference evidence="3" key="1">
    <citation type="journal article" date="2020" name="Stud. Mycol.">
        <title>101 Dothideomycetes genomes: a test case for predicting lifestyles and emergence of pathogens.</title>
        <authorList>
            <person name="Haridas S."/>
            <person name="Albert R."/>
            <person name="Binder M."/>
            <person name="Bloem J."/>
            <person name="Labutti K."/>
            <person name="Salamov A."/>
            <person name="Andreopoulos B."/>
            <person name="Baker S."/>
            <person name="Barry K."/>
            <person name="Bills G."/>
            <person name="Bluhm B."/>
            <person name="Cannon C."/>
            <person name="Castanera R."/>
            <person name="Culley D."/>
            <person name="Daum C."/>
            <person name="Ezra D."/>
            <person name="Gonzalez J."/>
            <person name="Henrissat B."/>
            <person name="Kuo A."/>
            <person name="Liang C."/>
            <person name="Lipzen A."/>
            <person name="Lutzoni F."/>
            <person name="Magnuson J."/>
            <person name="Mondo S."/>
            <person name="Nolan M."/>
            <person name="Ohm R."/>
            <person name="Pangilinan J."/>
            <person name="Park H.-J."/>
            <person name="Ramirez L."/>
            <person name="Alfaro M."/>
            <person name="Sun H."/>
            <person name="Tritt A."/>
            <person name="Yoshinaga Y."/>
            <person name="Zwiers L.-H."/>
            <person name="Turgeon B."/>
            <person name="Goodwin S."/>
            <person name="Spatafora J."/>
            <person name="Crous P."/>
            <person name="Grigoriev I."/>
        </authorList>
    </citation>
    <scope>NUCLEOTIDE SEQUENCE</scope>
    <source>
        <strain evidence="3">CBS 627.86</strain>
    </source>
</reference>
<dbReference type="InterPro" id="IPR011009">
    <property type="entry name" value="Kinase-like_dom_sf"/>
</dbReference>
<dbReference type="PANTHER" id="PTHR21310:SF51">
    <property type="entry name" value="AMINOGLYCOSIDE PHOSPHOTRANSFERASE DOMAIN-CONTAINING PROTEIN"/>
    <property type="match status" value="1"/>
</dbReference>
<dbReference type="InterPro" id="IPR051678">
    <property type="entry name" value="AGP_Transferase"/>
</dbReference>
<accession>A0A6A5Z7P6</accession>
<evidence type="ECO:0000259" key="2">
    <source>
        <dbReference type="Pfam" id="PF01636"/>
    </source>
</evidence>
<dbReference type="Gene3D" id="3.30.200.20">
    <property type="entry name" value="Phosphorylase Kinase, domain 1"/>
    <property type="match status" value="1"/>
</dbReference>
<dbReference type="OrthoDB" id="10003767at2759"/>
<dbReference type="Pfam" id="PF01636">
    <property type="entry name" value="APH"/>
    <property type="match status" value="1"/>
</dbReference>
<dbReference type="Gene3D" id="3.90.1200.10">
    <property type="match status" value="1"/>
</dbReference>
<evidence type="ECO:0000313" key="4">
    <source>
        <dbReference type="Proteomes" id="UP000799770"/>
    </source>
</evidence>
<gene>
    <name evidence="3" type="ORF">BDV96DRAFT_493595</name>
</gene>
<proteinExistence type="predicted"/>
<dbReference type="InterPro" id="IPR002575">
    <property type="entry name" value="Aminoglycoside_PTrfase"/>
</dbReference>
<dbReference type="EMBL" id="ML977324">
    <property type="protein sequence ID" value="KAF2115083.1"/>
    <property type="molecule type" value="Genomic_DNA"/>
</dbReference>
<dbReference type="AlphaFoldDB" id="A0A6A5Z7P6"/>